<dbReference type="SUPFAM" id="SSF81606">
    <property type="entry name" value="PP2C-like"/>
    <property type="match status" value="1"/>
</dbReference>
<organism evidence="2 3">
    <name type="scientific">Roseococcus suduntuyensis</name>
    <dbReference type="NCBI Taxonomy" id="455361"/>
    <lineage>
        <taxon>Bacteria</taxon>
        <taxon>Pseudomonadati</taxon>
        <taxon>Pseudomonadota</taxon>
        <taxon>Alphaproteobacteria</taxon>
        <taxon>Acetobacterales</taxon>
        <taxon>Roseomonadaceae</taxon>
        <taxon>Roseococcus</taxon>
    </lineage>
</organism>
<evidence type="ECO:0000313" key="3">
    <source>
        <dbReference type="Proteomes" id="UP000553193"/>
    </source>
</evidence>
<dbReference type="Gene3D" id="3.60.40.10">
    <property type="entry name" value="PPM-type phosphatase domain"/>
    <property type="match status" value="1"/>
</dbReference>
<dbReference type="Pfam" id="PF13672">
    <property type="entry name" value="PP2C_2"/>
    <property type="match status" value="1"/>
</dbReference>
<keyword evidence="2" id="KW-0378">Hydrolase</keyword>
<gene>
    <name evidence="2" type="ORF">GGQ83_000314</name>
</gene>
<dbReference type="CDD" id="cd00143">
    <property type="entry name" value="PP2Cc"/>
    <property type="match status" value="1"/>
</dbReference>
<evidence type="ECO:0000259" key="1">
    <source>
        <dbReference type="PROSITE" id="PS51746"/>
    </source>
</evidence>
<dbReference type="EC" id="3.1.3.16" evidence="2"/>
<proteinExistence type="predicted"/>
<dbReference type="GO" id="GO:0004722">
    <property type="term" value="F:protein serine/threonine phosphatase activity"/>
    <property type="evidence" value="ECO:0007669"/>
    <property type="project" value="UniProtKB-EC"/>
</dbReference>
<dbReference type="SMART" id="SM00332">
    <property type="entry name" value="PP2Cc"/>
    <property type="match status" value="1"/>
</dbReference>
<dbReference type="Proteomes" id="UP000553193">
    <property type="component" value="Unassembled WGS sequence"/>
</dbReference>
<keyword evidence="3" id="KW-1185">Reference proteome</keyword>
<dbReference type="InterPro" id="IPR036457">
    <property type="entry name" value="PPM-type-like_dom_sf"/>
</dbReference>
<dbReference type="InterPro" id="IPR001932">
    <property type="entry name" value="PPM-type_phosphatase-like_dom"/>
</dbReference>
<dbReference type="PROSITE" id="PS51746">
    <property type="entry name" value="PPM_2"/>
    <property type="match status" value="1"/>
</dbReference>
<dbReference type="SMART" id="SM00331">
    <property type="entry name" value="PP2C_SIG"/>
    <property type="match status" value="1"/>
</dbReference>
<sequence>MSSSAATHPGAVRPRNEDQVVARPDLGLWAVADGAGGHGAGEVASGAIAEALEAIPPGLTAAEMLAQVRLRLAAVHAALRVRALARGPGGIIASTVVVLLLRGGHFAALWAGDSRLYLLREGVLRRVTRDHSAVQEMVDSGLLAEAEAERHPHANVITRAVGQEGEVVLDKVADRLLPGDQFLLCSDGLFKDLPEAGLGAMLSAGMEAPAFIEAALRAGARDNVSAVVVRV</sequence>
<protein>
    <submittedName>
        <fullName evidence="2">Protein phosphatase/serine/threonine-protein phosphatase Stp1</fullName>
        <ecNumber evidence="2">3.1.3.16</ecNumber>
    </submittedName>
</protein>
<feature type="domain" description="PPM-type phosphatase" evidence="1">
    <location>
        <begin position="2"/>
        <end position="231"/>
    </location>
</feature>
<dbReference type="RefSeq" id="WP_184381842.1">
    <property type="nucleotide sequence ID" value="NZ_JACIDJ010000001.1"/>
</dbReference>
<reference evidence="2 3" key="1">
    <citation type="submission" date="2020-08" db="EMBL/GenBank/DDBJ databases">
        <title>Genomic Encyclopedia of Type Strains, Phase IV (KMG-IV): sequencing the most valuable type-strain genomes for metagenomic binning, comparative biology and taxonomic classification.</title>
        <authorList>
            <person name="Goeker M."/>
        </authorList>
    </citation>
    <scope>NUCLEOTIDE SEQUENCE [LARGE SCALE GENOMIC DNA]</scope>
    <source>
        <strain evidence="2 3">DSM 19979</strain>
    </source>
</reference>
<comment type="caution">
    <text evidence="2">The sequence shown here is derived from an EMBL/GenBank/DDBJ whole genome shotgun (WGS) entry which is preliminary data.</text>
</comment>
<accession>A0A840A4J5</accession>
<name>A0A840A4J5_9PROT</name>
<dbReference type="AlphaFoldDB" id="A0A840A4J5"/>
<evidence type="ECO:0000313" key="2">
    <source>
        <dbReference type="EMBL" id="MBB3896888.1"/>
    </source>
</evidence>
<dbReference type="EMBL" id="JACIDJ010000001">
    <property type="protein sequence ID" value="MBB3896888.1"/>
    <property type="molecule type" value="Genomic_DNA"/>
</dbReference>